<sequence>MPPASVAGSRVLASGAALAGLVAPITSRFLATAFSPSNTWTTTGPEIMKLTSSPKNGRSLCTA</sequence>
<proteinExistence type="predicted"/>
<gene>
    <name evidence="1" type="ORF">AUP43_14655</name>
</gene>
<reference evidence="1 2" key="1">
    <citation type="submission" date="2015-12" db="EMBL/GenBank/DDBJ databases">
        <title>Genome sequence of Oceanibaculum pacificum MCCC 1A02656.</title>
        <authorList>
            <person name="Lu L."/>
            <person name="Lai Q."/>
            <person name="Shao Z."/>
            <person name="Qian P."/>
        </authorList>
    </citation>
    <scope>NUCLEOTIDE SEQUENCE [LARGE SCALE GENOMIC DNA]</scope>
    <source>
        <strain evidence="1 2">MCCC 1A02656</strain>
    </source>
</reference>
<dbReference type="Proteomes" id="UP000076400">
    <property type="component" value="Unassembled WGS sequence"/>
</dbReference>
<dbReference type="AlphaFoldDB" id="A0A154VBT2"/>
<protein>
    <submittedName>
        <fullName evidence="1">Uncharacterized protein</fullName>
    </submittedName>
</protein>
<accession>A0A154VBT2</accession>
<keyword evidence="2" id="KW-1185">Reference proteome</keyword>
<organism evidence="1 2">
    <name type="scientific">Oceanibaculum pacificum</name>
    <dbReference type="NCBI Taxonomy" id="580166"/>
    <lineage>
        <taxon>Bacteria</taxon>
        <taxon>Pseudomonadati</taxon>
        <taxon>Pseudomonadota</taxon>
        <taxon>Alphaproteobacteria</taxon>
        <taxon>Rhodospirillales</taxon>
        <taxon>Oceanibaculaceae</taxon>
        <taxon>Oceanibaculum</taxon>
    </lineage>
</organism>
<evidence type="ECO:0000313" key="1">
    <source>
        <dbReference type="EMBL" id="KZC98848.1"/>
    </source>
</evidence>
<dbReference type="EMBL" id="LPXN01000168">
    <property type="protein sequence ID" value="KZC98848.1"/>
    <property type="molecule type" value="Genomic_DNA"/>
</dbReference>
<evidence type="ECO:0000313" key="2">
    <source>
        <dbReference type="Proteomes" id="UP000076400"/>
    </source>
</evidence>
<dbReference type="STRING" id="580166.AUP43_14655"/>
<name>A0A154VBT2_9PROT</name>
<comment type="caution">
    <text evidence="1">The sequence shown here is derived from an EMBL/GenBank/DDBJ whole genome shotgun (WGS) entry which is preliminary data.</text>
</comment>